<evidence type="ECO:0000313" key="3">
    <source>
        <dbReference type="Proteomes" id="UP000799778"/>
    </source>
</evidence>
<organism evidence="2 3">
    <name type="scientific">Aaosphaeria arxii CBS 175.79</name>
    <dbReference type="NCBI Taxonomy" id="1450172"/>
    <lineage>
        <taxon>Eukaryota</taxon>
        <taxon>Fungi</taxon>
        <taxon>Dikarya</taxon>
        <taxon>Ascomycota</taxon>
        <taxon>Pezizomycotina</taxon>
        <taxon>Dothideomycetes</taxon>
        <taxon>Pleosporomycetidae</taxon>
        <taxon>Pleosporales</taxon>
        <taxon>Pleosporales incertae sedis</taxon>
        <taxon>Aaosphaeria</taxon>
    </lineage>
</organism>
<reference evidence="2" key="1">
    <citation type="journal article" date="2020" name="Stud. Mycol.">
        <title>101 Dothideomycetes genomes: a test case for predicting lifestyles and emergence of pathogens.</title>
        <authorList>
            <person name="Haridas S."/>
            <person name="Albert R."/>
            <person name="Binder M."/>
            <person name="Bloem J."/>
            <person name="Labutti K."/>
            <person name="Salamov A."/>
            <person name="Andreopoulos B."/>
            <person name="Baker S."/>
            <person name="Barry K."/>
            <person name="Bills G."/>
            <person name="Bluhm B."/>
            <person name="Cannon C."/>
            <person name="Castanera R."/>
            <person name="Culley D."/>
            <person name="Daum C."/>
            <person name="Ezra D."/>
            <person name="Gonzalez J."/>
            <person name="Henrissat B."/>
            <person name="Kuo A."/>
            <person name="Liang C."/>
            <person name="Lipzen A."/>
            <person name="Lutzoni F."/>
            <person name="Magnuson J."/>
            <person name="Mondo S."/>
            <person name="Nolan M."/>
            <person name="Ohm R."/>
            <person name="Pangilinan J."/>
            <person name="Park H.-J."/>
            <person name="Ramirez L."/>
            <person name="Alfaro M."/>
            <person name="Sun H."/>
            <person name="Tritt A."/>
            <person name="Yoshinaga Y."/>
            <person name="Zwiers L.-H."/>
            <person name="Turgeon B."/>
            <person name="Goodwin S."/>
            <person name="Spatafora J."/>
            <person name="Crous P."/>
            <person name="Grigoriev I."/>
        </authorList>
    </citation>
    <scope>NUCLEOTIDE SEQUENCE</scope>
    <source>
        <strain evidence="2">CBS 175.79</strain>
    </source>
</reference>
<feature type="region of interest" description="Disordered" evidence="1">
    <location>
        <begin position="49"/>
        <end position="72"/>
    </location>
</feature>
<evidence type="ECO:0000313" key="2">
    <source>
        <dbReference type="EMBL" id="KAF2021709.1"/>
    </source>
</evidence>
<keyword evidence="3" id="KW-1185">Reference proteome</keyword>
<dbReference type="Proteomes" id="UP000799778">
    <property type="component" value="Unassembled WGS sequence"/>
</dbReference>
<dbReference type="EMBL" id="ML978066">
    <property type="protein sequence ID" value="KAF2021709.1"/>
    <property type="molecule type" value="Genomic_DNA"/>
</dbReference>
<dbReference type="RefSeq" id="XP_033390048.1">
    <property type="nucleotide sequence ID" value="XM_033533522.1"/>
</dbReference>
<sequence>MKRPLSSISASKNEHYDDRTGRIKRTSNSFCEHTMDDWLQKAPDAFEQASDRSGSRYTRKHDYRSHPTSPTKTNLQYREIAVTNENVYVDYMLKPTSSKICELIASREVYAGKYQEDLPYTGLTGFEYKNQQTGANDYINKHNPAVLYDSVADKEDRLSKIKNSSS</sequence>
<name>A0A6A5Y8Q2_9PLEO</name>
<evidence type="ECO:0000256" key="1">
    <source>
        <dbReference type="SAM" id="MobiDB-lite"/>
    </source>
</evidence>
<feature type="region of interest" description="Disordered" evidence="1">
    <location>
        <begin position="1"/>
        <end position="25"/>
    </location>
</feature>
<accession>A0A6A5Y8Q2</accession>
<gene>
    <name evidence="2" type="ORF">BU24DRAFT_488078</name>
</gene>
<dbReference type="GeneID" id="54290919"/>
<dbReference type="OrthoDB" id="5135119at2759"/>
<proteinExistence type="predicted"/>
<feature type="compositionally biased region" description="Basic and acidic residues" evidence="1">
    <location>
        <begin position="12"/>
        <end position="21"/>
    </location>
</feature>
<protein>
    <submittedName>
        <fullName evidence="2">Uncharacterized protein</fullName>
    </submittedName>
</protein>
<feature type="compositionally biased region" description="Polar residues" evidence="1">
    <location>
        <begin position="1"/>
        <end position="11"/>
    </location>
</feature>
<dbReference type="AlphaFoldDB" id="A0A6A5Y8Q2"/>